<dbReference type="Pfam" id="PF17932">
    <property type="entry name" value="TetR_C_24"/>
    <property type="match status" value="1"/>
</dbReference>
<proteinExistence type="predicted"/>
<evidence type="ECO:0000256" key="3">
    <source>
        <dbReference type="ARBA" id="ARBA00023125"/>
    </source>
</evidence>
<organism evidence="7 8">
    <name type="scientific">Planifilum fulgidum</name>
    <dbReference type="NCBI Taxonomy" id="201973"/>
    <lineage>
        <taxon>Bacteria</taxon>
        <taxon>Bacillati</taxon>
        <taxon>Bacillota</taxon>
        <taxon>Bacilli</taxon>
        <taxon>Bacillales</taxon>
        <taxon>Thermoactinomycetaceae</taxon>
        <taxon>Planifilum</taxon>
    </lineage>
</organism>
<keyword evidence="3 5" id="KW-0238">DNA-binding</keyword>
<evidence type="ECO:0000259" key="6">
    <source>
        <dbReference type="PROSITE" id="PS50977"/>
    </source>
</evidence>
<dbReference type="InterPro" id="IPR050109">
    <property type="entry name" value="HTH-type_TetR-like_transc_reg"/>
</dbReference>
<dbReference type="SUPFAM" id="SSF46689">
    <property type="entry name" value="Homeodomain-like"/>
    <property type="match status" value="1"/>
</dbReference>
<keyword evidence="8" id="KW-1185">Reference proteome</keyword>
<evidence type="ECO:0000256" key="4">
    <source>
        <dbReference type="ARBA" id="ARBA00023163"/>
    </source>
</evidence>
<dbReference type="Gene3D" id="1.10.357.10">
    <property type="entry name" value="Tetracycline Repressor, domain 2"/>
    <property type="match status" value="1"/>
</dbReference>
<dbReference type="AlphaFoldDB" id="A0A1I2PZR6"/>
<keyword evidence="2" id="KW-0805">Transcription regulation</keyword>
<dbReference type="SUPFAM" id="SSF48498">
    <property type="entry name" value="Tetracyclin repressor-like, C-terminal domain"/>
    <property type="match status" value="1"/>
</dbReference>
<protein>
    <submittedName>
        <fullName evidence="7">Transcriptional regulator, TetR family</fullName>
    </submittedName>
</protein>
<gene>
    <name evidence="7" type="ORF">SAMN04488025_12114</name>
</gene>
<evidence type="ECO:0000313" key="7">
    <source>
        <dbReference type="EMBL" id="SFG21564.1"/>
    </source>
</evidence>
<evidence type="ECO:0000256" key="1">
    <source>
        <dbReference type="ARBA" id="ARBA00022491"/>
    </source>
</evidence>
<dbReference type="GO" id="GO:0003700">
    <property type="term" value="F:DNA-binding transcription factor activity"/>
    <property type="evidence" value="ECO:0007669"/>
    <property type="project" value="TreeGrafter"/>
</dbReference>
<keyword evidence="4" id="KW-0804">Transcription</keyword>
<feature type="DNA-binding region" description="H-T-H motif" evidence="5">
    <location>
        <begin position="27"/>
        <end position="46"/>
    </location>
</feature>
<dbReference type="Pfam" id="PF00440">
    <property type="entry name" value="TetR_N"/>
    <property type="match status" value="1"/>
</dbReference>
<dbReference type="OrthoDB" id="9814200at2"/>
<name>A0A1I2PZR6_9BACL</name>
<dbReference type="InterPro" id="IPR009057">
    <property type="entry name" value="Homeodomain-like_sf"/>
</dbReference>
<dbReference type="PROSITE" id="PS50977">
    <property type="entry name" value="HTH_TETR_2"/>
    <property type="match status" value="1"/>
</dbReference>
<dbReference type="PANTHER" id="PTHR30055:SF175">
    <property type="entry name" value="HTH-TYPE TRANSCRIPTIONAL REPRESSOR KSTR2"/>
    <property type="match status" value="1"/>
</dbReference>
<dbReference type="STRING" id="201973.SAMN04488025_12114"/>
<dbReference type="InterPro" id="IPR036271">
    <property type="entry name" value="Tet_transcr_reg_TetR-rel_C_sf"/>
</dbReference>
<dbReference type="Proteomes" id="UP000198661">
    <property type="component" value="Unassembled WGS sequence"/>
</dbReference>
<dbReference type="PRINTS" id="PR00455">
    <property type="entry name" value="HTHTETR"/>
</dbReference>
<feature type="domain" description="HTH tetR-type" evidence="6">
    <location>
        <begin position="4"/>
        <end position="64"/>
    </location>
</feature>
<dbReference type="PANTHER" id="PTHR30055">
    <property type="entry name" value="HTH-TYPE TRANSCRIPTIONAL REGULATOR RUTR"/>
    <property type="match status" value="1"/>
</dbReference>
<dbReference type="Gene3D" id="1.10.10.60">
    <property type="entry name" value="Homeodomain-like"/>
    <property type="match status" value="1"/>
</dbReference>
<keyword evidence="1" id="KW-0678">Repressor</keyword>
<dbReference type="EMBL" id="FOOK01000021">
    <property type="protein sequence ID" value="SFG21564.1"/>
    <property type="molecule type" value="Genomic_DNA"/>
</dbReference>
<dbReference type="RefSeq" id="WP_092039180.1">
    <property type="nucleotide sequence ID" value="NZ_FOOK01000021.1"/>
</dbReference>
<evidence type="ECO:0000256" key="5">
    <source>
        <dbReference type="PROSITE-ProRule" id="PRU00335"/>
    </source>
</evidence>
<dbReference type="InterPro" id="IPR041490">
    <property type="entry name" value="KstR2_TetR_C"/>
</dbReference>
<accession>A0A1I2PZR6</accession>
<dbReference type="InterPro" id="IPR001647">
    <property type="entry name" value="HTH_TetR"/>
</dbReference>
<evidence type="ECO:0000313" key="8">
    <source>
        <dbReference type="Proteomes" id="UP000198661"/>
    </source>
</evidence>
<reference evidence="7 8" key="1">
    <citation type="submission" date="2016-10" db="EMBL/GenBank/DDBJ databases">
        <authorList>
            <person name="de Groot N.N."/>
        </authorList>
    </citation>
    <scope>NUCLEOTIDE SEQUENCE [LARGE SCALE GENOMIC DNA]</scope>
    <source>
        <strain evidence="7 8">DSM 44945</strain>
    </source>
</reference>
<sequence length="196" mass="22317">MPRVGRKERILEVARRFFSTKGYHGTTIRDISEASGILSGSLYAHINSKEDLLFEITDRGAEAFLGSLRPIVEGPGSPREKLRRGLTAHARVVADNLEGATVFFHEWKALSKERREIIQRKRDEYESLWARIFEEGIEKGEFCGRDPKFARLLVLSAANWMYQWYQPEGPLTPEEIADRFAEIILSGIAVHKEGEG</sequence>
<evidence type="ECO:0000256" key="2">
    <source>
        <dbReference type="ARBA" id="ARBA00023015"/>
    </source>
</evidence>
<dbReference type="GO" id="GO:0000976">
    <property type="term" value="F:transcription cis-regulatory region binding"/>
    <property type="evidence" value="ECO:0007669"/>
    <property type="project" value="TreeGrafter"/>
</dbReference>